<dbReference type="InterPro" id="IPR012901">
    <property type="entry name" value="CARME"/>
</dbReference>
<protein>
    <submittedName>
        <fullName evidence="4">Uncharacterized protein</fullName>
    </submittedName>
</protein>
<evidence type="ECO:0000256" key="3">
    <source>
        <dbReference type="ARBA" id="ARBA00022691"/>
    </source>
</evidence>
<proteinExistence type="predicted"/>
<evidence type="ECO:0000256" key="2">
    <source>
        <dbReference type="ARBA" id="ARBA00022679"/>
    </source>
</evidence>
<evidence type="ECO:0000313" key="4">
    <source>
        <dbReference type="EMBL" id="RUS32778.1"/>
    </source>
</evidence>
<dbReference type="AlphaFoldDB" id="A0A433QSP7"/>
<keyword evidence="3" id="KW-0949">S-adenosyl-L-methionine</keyword>
<accession>A0A433QSP7</accession>
<name>A0A433QSP7_9FUNG</name>
<dbReference type="Pfam" id="PF07942">
    <property type="entry name" value="CARME"/>
    <property type="match status" value="1"/>
</dbReference>
<dbReference type="Proteomes" id="UP000274822">
    <property type="component" value="Unassembled WGS sequence"/>
</dbReference>
<reference evidence="4 5" key="1">
    <citation type="journal article" date="2018" name="New Phytol.">
        <title>Phylogenomics of Endogonaceae and evolution of mycorrhizas within Mucoromycota.</title>
        <authorList>
            <person name="Chang Y."/>
            <person name="Desiro A."/>
            <person name="Na H."/>
            <person name="Sandor L."/>
            <person name="Lipzen A."/>
            <person name="Clum A."/>
            <person name="Barry K."/>
            <person name="Grigoriev I.V."/>
            <person name="Martin F.M."/>
            <person name="Stajich J.E."/>
            <person name="Smith M.E."/>
            <person name="Bonito G."/>
            <person name="Spatafora J.W."/>
        </authorList>
    </citation>
    <scope>NUCLEOTIDE SEQUENCE [LARGE SCALE GENOMIC DNA]</scope>
    <source>
        <strain evidence="4 5">AD002</strain>
    </source>
</reference>
<gene>
    <name evidence="4" type="ORF">BC938DRAFT_474346</name>
</gene>
<comment type="caution">
    <text evidence="4">The sequence shown here is derived from an EMBL/GenBank/DDBJ whole genome shotgun (WGS) entry which is preliminary data.</text>
</comment>
<evidence type="ECO:0000313" key="5">
    <source>
        <dbReference type="Proteomes" id="UP000274822"/>
    </source>
</evidence>
<dbReference type="PANTHER" id="PTHR12303:SF6">
    <property type="entry name" value="CARNOSINE N-METHYLTRANSFERASE"/>
    <property type="match status" value="1"/>
</dbReference>
<feature type="non-terminal residue" evidence="4">
    <location>
        <position position="68"/>
    </location>
</feature>
<sequence>MSSTDLSTGQSRARCDLRPYYEGAPVTLRAPVHRRAVLVPGAGLGRLAFDIAKEGFSCQGNEFSFYMV</sequence>
<organism evidence="4 5">
    <name type="scientific">Jimgerdemannia flammicorona</name>
    <dbReference type="NCBI Taxonomy" id="994334"/>
    <lineage>
        <taxon>Eukaryota</taxon>
        <taxon>Fungi</taxon>
        <taxon>Fungi incertae sedis</taxon>
        <taxon>Mucoromycota</taxon>
        <taxon>Mucoromycotina</taxon>
        <taxon>Endogonomycetes</taxon>
        <taxon>Endogonales</taxon>
        <taxon>Endogonaceae</taxon>
        <taxon>Jimgerdemannia</taxon>
    </lineage>
</organism>
<dbReference type="PANTHER" id="PTHR12303">
    <property type="entry name" value="CARNOSINE N-METHYLTRANSFERASE"/>
    <property type="match status" value="1"/>
</dbReference>
<keyword evidence="1" id="KW-0489">Methyltransferase</keyword>
<dbReference type="GO" id="GO:0008757">
    <property type="term" value="F:S-adenosylmethionine-dependent methyltransferase activity"/>
    <property type="evidence" value="ECO:0007669"/>
    <property type="project" value="InterPro"/>
</dbReference>
<keyword evidence="2" id="KW-0808">Transferase</keyword>
<evidence type="ECO:0000256" key="1">
    <source>
        <dbReference type="ARBA" id="ARBA00022603"/>
    </source>
</evidence>
<keyword evidence="5" id="KW-1185">Reference proteome</keyword>
<dbReference type="GO" id="GO:0032259">
    <property type="term" value="P:methylation"/>
    <property type="evidence" value="ECO:0007669"/>
    <property type="project" value="UniProtKB-KW"/>
</dbReference>
<dbReference type="EMBL" id="RBNJ01001783">
    <property type="protein sequence ID" value="RUS32778.1"/>
    <property type="molecule type" value="Genomic_DNA"/>
</dbReference>